<accession>A0A365XRD0</accession>
<feature type="domain" description="RagB/SusD" evidence="6">
    <location>
        <begin position="363"/>
        <end position="498"/>
    </location>
</feature>
<protein>
    <recommendedName>
        <fullName evidence="10">RagB/SusD family nutrient uptake outer membrane protein</fullName>
    </recommendedName>
</protein>
<dbReference type="Proteomes" id="UP000253410">
    <property type="component" value="Unassembled WGS sequence"/>
</dbReference>
<dbReference type="Pfam" id="PF07980">
    <property type="entry name" value="SusD_RagB"/>
    <property type="match status" value="1"/>
</dbReference>
<gene>
    <name evidence="8" type="ORF">DF182_31895</name>
</gene>
<keyword evidence="4" id="KW-0472">Membrane</keyword>
<evidence type="ECO:0000256" key="1">
    <source>
        <dbReference type="ARBA" id="ARBA00004442"/>
    </source>
</evidence>
<feature type="domain" description="SusD-like N-terminal" evidence="7">
    <location>
        <begin position="98"/>
        <end position="245"/>
    </location>
</feature>
<dbReference type="InterPro" id="IPR011990">
    <property type="entry name" value="TPR-like_helical_dom_sf"/>
</dbReference>
<evidence type="ECO:0000313" key="8">
    <source>
        <dbReference type="EMBL" id="RBL88125.1"/>
    </source>
</evidence>
<dbReference type="GO" id="GO:0009279">
    <property type="term" value="C:cell outer membrane"/>
    <property type="evidence" value="ECO:0007669"/>
    <property type="project" value="UniProtKB-SubCell"/>
</dbReference>
<name>A0A365XRD0_9BACT</name>
<proteinExistence type="inferred from homology"/>
<dbReference type="PROSITE" id="PS51257">
    <property type="entry name" value="PROKAR_LIPOPROTEIN"/>
    <property type="match status" value="1"/>
</dbReference>
<organism evidence="8 9">
    <name type="scientific">Chitinophaga flava</name>
    <dbReference type="NCBI Taxonomy" id="2259036"/>
    <lineage>
        <taxon>Bacteria</taxon>
        <taxon>Pseudomonadati</taxon>
        <taxon>Bacteroidota</taxon>
        <taxon>Chitinophagia</taxon>
        <taxon>Chitinophagales</taxon>
        <taxon>Chitinophagaceae</taxon>
        <taxon>Chitinophaga</taxon>
    </lineage>
</organism>
<keyword evidence="5" id="KW-0998">Cell outer membrane</keyword>
<dbReference type="InterPro" id="IPR012944">
    <property type="entry name" value="SusD_RagB_dom"/>
</dbReference>
<dbReference type="SUPFAM" id="SSF48452">
    <property type="entry name" value="TPR-like"/>
    <property type="match status" value="1"/>
</dbReference>
<comment type="similarity">
    <text evidence="2">Belongs to the SusD family.</text>
</comment>
<evidence type="ECO:0008006" key="10">
    <source>
        <dbReference type="Google" id="ProtNLM"/>
    </source>
</evidence>
<evidence type="ECO:0000256" key="5">
    <source>
        <dbReference type="ARBA" id="ARBA00023237"/>
    </source>
</evidence>
<dbReference type="InterPro" id="IPR033985">
    <property type="entry name" value="SusD-like_N"/>
</dbReference>
<comment type="caution">
    <text evidence="8">The sequence shown here is derived from an EMBL/GenBank/DDBJ whole genome shotgun (WGS) entry which is preliminary data.</text>
</comment>
<dbReference type="OrthoDB" id="1094477at2"/>
<keyword evidence="3" id="KW-0732">Signal</keyword>
<evidence type="ECO:0000256" key="4">
    <source>
        <dbReference type="ARBA" id="ARBA00023136"/>
    </source>
</evidence>
<evidence type="ECO:0000256" key="3">
    <source>
        <dbReference type="ARBA" id="ARBA00022729"/>
    </source>
</evidence>
<comment type="subcellular location">
    <subcellularLocation>
        <location evidence="1">Cell outer membrane</location>
    </subcellularLocation>
</comment>
<evidence type="ECO:0000259" key="7">
    <source>
        <dbReference type="Pfam" id="PF14322"/>
    </source>
</evidence>
<dbReference type="Pfam" id="PF14322">
    <property type="entry name" value="SusD-like_3"/>
    <property type="match status" value="1"/>
</dbReference>
<evidence type="ECO:0000313" key="9">
    <source>
        <dbReference type="Proteomes" id="UP000253410"/>
    </source>
</evidence>
<dbReference type="RefSeq" id="WP_113619952.1">
    <property type="nucleotide sequence ID" value="NZ_QFFJ01000003.1"/>
</dbReference>
<evidence type="ECO:0000256" key="2">
    <source>
        <dbReference type="ARBA" id="ARBA00006275"/>
    </source>
</evidence>
<sequence length="498" mass="58028">MKKMVKQHIRTSGRCARCILFVVVLFLGSCTKFLEQPSPDEFKPSTVADLRKILRYEGYPDANRSFHPYMSLLDDDIKCMGPDEGSSCWRQGRPAFTWSKKMYREMRLNGDNDPDTYGKYYQRIKGCNVVLDNIQLVKGRQLEKDQLEGEALALRAYYYFMLVNLYGWPFNDLLHTPDRALGVPLILSGKVTDACLRRNTVLEVYNQVVSDITKGCLLLEKTDEHQNVFSMNKEAAWLLASRIFLYMENWDNVIVYDDKLLAERFQLENMRFWASMSFRDTADKSQECYINPFNKEILFLYGCVNEYSYLGLSKFSTTPRYCASDALNASYEPGDFRADVYLNAWKTSGEFSKVNYKARLGKSFRLPEAYLNRAEACVRKYMQRGDAGLLQKAVTDLNRLRQYRFSSKAFVPVAVAGYYNNPQQLLQLCLEERRRELCFEEQRWFDLRRQGMPAITHFYYTDEKKKPLAYQLPGKSNNYVLQIPDMAVVNNPLLEQNP</sequence>
<dbReference type="AlphaFoldDB" id="A0A365XRD0"/>
<evidence type="ECO:0000259" key="6">
    <source>
        <dbReference type="Pfam" id="PF07980"/>
    </source>
</evidence>
<dbReference type="Gene3D" id="1.25.40.390">
    <property type="match status" value="1"/>
</dbReference>
<keyword evidence="9" id="KW-1185">Reference proteome</keyword>
<dbReference type="EMBL" id="QFFJ01000003">
    <property type="protein sequence ID" value="RBL88125.1"/>
    <property type="molecule type" value="Genomic_DNA"/>
</dbReference>
<reference evidence="8 9" key="1">
    <citation type="submission" date="2018-05" db="EMBL/GenBank/DDBJ databases">
        <title>Chitinophaga sp. K3CV102501T nov., isolated from isolated from a monsoon evergreen broad-leaved forest soil.</title>
        <authorList>
            <person name="Lv Y."/>
        </authorList>
    </citation>
    <scope>NUCLEOTIDE SEQUENCE [LARGE SCALE GENOMIC DNA]</scope>
    <source>
        <strain evidence="8 9">GDMCC 1.1325</strain>
    </source>
</reference>